<keyword evidence="2 4" id="KW-0238">DNA-binding</keyword>
<dbReference type="InterPro" id="IPR050109">
    <property type="entry name" value="HTH-type_TetR-like_transc_reg"/>
</dbReference>
<organism evidence="6 7">
    <name type="scientific">Actinoplanes auranticolor</name>
    <dbReference type="NCBI Taxonomy" id="47988"/>
    <lineage>
        <taxon>Bacteria</taxon>
        <taxon>Bacillati</taxon>
        <taxon>Actinomycetota</taxon>
        <taxon>Actinomycetes</taxon>
        <taxon>Micromonosporales</taxon>
        <taxon>Micromonosporaceae</taxon>
        <taxon>Actinoplanes</taxon>
    </lineage>
</organism>
<comment type="caution">
    <text evidence="6">The sequence shown here is derived from an EMBL/GenBank/DDBJ whole genome shotgun (WGS) entry which is preliminary data.</text>
</comment>
<proteinExistence type="predicted"/>
<sequence>MTDTGGRRPGPRRALTEDTILEAALALLDIGGTDAASIRRIAAAVGVAPNAVYTYFPDKSAVVAALVERLLGEVDHGVLTDRRRPWPRRIEALALDLRSRLLAHPGAVPLLLSGPMDGPHALTLGERLLDALADGGLDQAAAARGSYAITTYVLGAIALEVADVPRPGPLAPEQERIAGRRAALAAIPAEAFPRTAAAADVRAASVGTGQYVWGLRRLLAGLTAADLD</sequence>
<keyword evidence="1" id="KW-0805">Transcription regulation</keyword>
<dbReference type="GO" id="GO:0045892">
    <property type="term" value="P:negative regulation of DNA-templated transcription"/>
    <property type="evidence" value="ECO:0007669"/>
    <property type="project" value="InterPro"/>
</dbReference>
<dbReference type="InterPro" id="IPR004111">
    <property type="entry name" value="Repressor_TetR_C"/>
</dbReference>
<dbReference type="PROSITE" id="PS50977">
    <property type="entry name" value="HTH_TETR_2"/>
    <property type="match status" value="1"/>
</dbReference>
<dbReference type="Proteomes" id="UP000681340">
    <property type="component" value="Unassembled WGS sequence"/>
</dbReference>
<protein>
    <recommendedName>
        <fullName evidence="5">HTH tetR-type domain-containing protein</fullName>
    </recommendedName>
</protein>
<dbReference type="PANTHER" id="PTHR30055">
    <property type="entry name" value="HTH-TYPE TRANSCRIPTIONAL REGULATOR RUTR"/>
    <property type="match status" value="1"/>
</dbReference>
<dbReference type="Gene3D" id="1.10.357.10">
    <property type="entry name" value="Tetracycline Repressor, domain 2"/>
    <property type="match status" value="1"/>
</dbReference>
<dbReference type="EMBL" id="BOQL01000026">
    <property type="protein sequence ID" value="GIM69359.1"/>
    <property type="molecule type" value="Genomic_DNA"/>
</dbReference>
<dbReference type="SUPFAM" id="SSF48498">
    <property type="entry name" value="Tetracyclin repressor-like, C-terminal domain"/>
    <property type="match status" value="1"/>
</dbReference>
<dbReference type="SUPFAM" id="SSF46689">
    <property type="entry name" value="Homeodomain-like"/>
    <property type="match status" value="1"/>
</dbReference>
<keyword evidence="7" id="KW-1185">Reference proteome</keyword>
<name>A0A919SCS5_9ACTN</name>
<gene>
    <name evidence="6" type="ORF">Aau02nite_35820</name>
</gene>
<evidence type="ECO:0000256" key="2">
    <source>
        <dbReference type="ARBA" id="ARBA00023125"/>
    </source>
</evidence>
<dbReference type="Pfam" id="PF02909">
    <property type="entry name" value="TetR_C_1"/>
    <property type="match status" value="1"/>
</dbReference>
<feature type="domain" description="HTH tetR-type" evidence="5">
    <location>
        <begin position="14"/>
        <end position="74"/>
    </location>
</feature>
<keyword evidence="3" id="KW-0804">Transcription</keyword>
<evidence type="ECO:0000256" key="3">
    <source>
        <dbReference type="ARBA" id="ARBA00023163"/>
    </source>
</evidence>
<dbReference type="RefSeq" id="WP_212989523.1">
    <property type="nucleotide sequence ID" value="NZ_BAABEA010000008.1"/>
</dbReference>
<dbReference type="AlphaFoldDB" id="A0A919SCS5"/>
<evidence type="ECO:0000313" key="7">
    <source>
        <dbReference type="Proteomes" id="UP000681340"/>
    </source>
</evidence>
<dbReference type="Pfam" id="PF00440">
    <property type="entry name" value="TetR_N"/>
    <property type="match status" value="1"/>
</dbReference>
<dbReference type="GO" id="GO:0003700">
    <property type="term" value="F:DNA-binding transcription factor activity"/>
    <property type="evidence" value="ECO:0007669"/>
    <property type="project" value="TreeGrafter"/>
</dbReference>
<dbReference type="InterPro" id="IPR001647">
    <property type="entry name" value="HTH_TetR"/>
</dbReference>
<dbReference type="InterPro" id="IPR036271">
    <property type="entry name" value="Tet_transcr_reg_TetR-rel_C_sf"/>
</dbReference>
<evidence type="ECO:0000256" key="1">
    <source>
        <dbReference type="ARBA" id="ARBA00023015"/>
    </source>
</evidence>
<accession>A0A919SCS5</accession>
<evidence type="ECO:0000313" key="6">
    <source>
        <dbReference type="EMBL" id="GIM69359.1"/>
    </source>
</evidence>
<dbReference type="InterPro" id="IPR009057">
    <property type="entry name" value="Homeodomain-like_sf"/>
</dbReference>
<dbReference type="GO" id="GO:0000976">
    <property type="term" value="F:transcription cis-regulatory region binding"/>
    <property type="evidence" value="ECO:0007669"/>
    <property type="project" value="TreeGrafter"/>
</dbReference>
<reference evidence="6" key="1">
    <citation type="submission" date="2021-03" db="EMBL/GenBank/DDBJ databases">
        <title>Whole genome shotgun sequence of Actinoplanes auranticolor NBRC 12245.</title>
        <authorList>
            <person name="Komaki H."/>
            <person name="Tamura T."/>
        </authorList>
    </citation>
    <scope>NUCLEOTIDE SEQUENCE</scope>
    <source>
        <strain evidence="6">NBRC 12245</strain>
    </source>
</reference>
<dbReference type="PANTHER" id="PTHR30055:SF151">
    <property type="entry name" value="TRANSCRIPTIONAL REGULATORY PROTEIN"/>
    <property type="match status" value="1"/>
</dbReference>
<evidence type="ECO:0000256" key="4">
    <source>
        <dbReference type="PROSITE-ProRule" id="PRU00335"/>
    </source>
</evidence>
<dbReference type="PRINTS" id="PR00455">
    <property type="entry name" value="HTHTETR"/>
</dbReference>
<evidence type="ECO:0000259" key="5">
    <source>
        <dbReference type="PROSITE" id="PS50977"/>
    </source>
</evidence>
<feature type="DNA-binding region" description="H-T-H motif" evidence="4">
    <location>
        <begin position="37"/>
        <end position="56"/>
    </location>
</feature>